<feature type="domain" description="FecR protein" evidence="1">
    <location>
        <begin position="112"/>
        <end position="205"/>
    </location>
</feature>
<dbReference type="PANTHER" id="PTHR30273:SF2">
    <property type="entry name" value="PROTEIN FECR"/>
    <property type="match status" value="1"/>
</dbReference>
<keyword evidence="4" id="KW-1185">Reference proteome</keyword>
<dbReference type="InterPro" id="IPR006860">
    <property type="entry name" value="FecR"/>
</dbReference>
<dbReference type="PIRSF" id="PIRSF018266">
    <property type="entry name" value="FecR"/>
    <property type="match status" value="1"/>
</dbReference>
<dbReference type="InterPro" id="IPR032623">
    <property type="entry name" value="FecR_N"/>
</dbReference>
<name>A0A261TPB8_9BORD</name>
<proteinExistence type="predicted"/>
<dbReference type="Pfam" id="PF16220">
    <property type="entry name" value="DUF4880"/>
    <property type="match status" value="1"/>
</dbReference>
<dbReference type="AlphaFoldDB" id="A0A261TPB8"/>
<dbReference type="PANTHER" id="PTHR30273">
    <property type="entry name" value="PERIPLASMIC SIGNAL SENSOR AND SIGMA FACTOR ACTIVATOR FECR-RELATED"/>
    <property type="match status" value="1"/>
</dbReference>
<accession>A0A261TPB8</accession>
<evidence type="ECO:0008006" key="5">
    <source>
        <dbReference type="Google" id="ProtNLM"/>
    </source>
</evidence>
<evidence type="ECO:0000313" key="4">
    <source>
        <dbReference type="Proteomes" id="UP000216885"/>
    </source>
</evidence>
<dbReference type="EMBL" id="NEVQ01000022">
    <property type="protein sequence ID" value="OZI51022.1"/>
    <property type="molecule type" value="Genomic_DNA"/>
</dbReference>
<dbReference type="Proteomes" id="UP000216885">
    <property type="component" value="Unassembled WGS sequence"/>
</dbReference>
<sequence>MTPAEAPLDRGVAREAARWLMRLGSGHATAADVRACDRWRADSAEHERAWQRAQALNRTFGLIPAEVGMAALGRPAAKSRRTTLKTLVALLAASPVAWSTWNAAPVVRWRADHRTAVGERREVVLTDGSRVWLNTATAIDEAFTDTDHALWLRDGEIYVQASPHRSPALHIETRMGVIHADAAAHFAVRLDAQRCLVNVTTGQVEVSPAKATAHRVRLNAAQQAAFDAATVYPRQTSDTREPDWLRGTLHADAMRLDVFAAELARYRSGIVRCDPAIAALQISGTFQLSNTDAVLHALPALLPVQVSYRTSYWVMLGPAATQT</sequence>
<evidence type="ECO:0000259" key="2">
    <source>
        <dbReference type="Pfam" id="PF16220"/>
    </source>
</evidence>
<protein>
    <recommendedName>
        <fullName evidence="5">Fe2+-dicitrate sensor, membrane component</fullName>
    </recommendedName>
</protein>
<reference evidence="3 4" key="1">
    <citation type="submission" date="2017-05" db="EMBL/GenBank/DDBJ databases">
        <title>Complete and WGS of Bordetella genogroups.</title>
        <authorList>
            <person name="Spilker T."/>
            <person name="LiPuma J."/>
        </authorList>
    </citation>
    <scope>NUCLEOTIDE SEQUENCE [LARGE SCALE GENOMIC DNA]</scope>
    <source>
        <strain evidence="3 4">AU9919</strain>
    </source>
</reference>
<evidence type="ECO:0000313" key="3">
    <source>
        <dbReference type="EMBL" id="OZI51022.1"/>
    </source>
</evidence>
<dbReference type="InterPro" id="IPR012373">
    <property type="entry name" value="Ferrdict_sens_TM"/>
</dbReference>
<feature type="domain" description="FecR N-terminal" evidence="2">
    <location>
        <begin position="14"/>
        <end position="56"/>
    </location>
</feature>
<organism evidence="3 4">
    <name type="scientific">Bordetella genomosp. 4</name>
    <dbReference type="NCBI Taxonomy" id="463044"/>
    <lineage>
        <taxon>Bacteria</taxon>
        <taxon>Pseudomonadati</taxon>
        <taxon>Pseudomonadota</taxon>
        <taxon>Betaproteobacteria</taxon>
        <taxon>Burkholderiales</taxon>
        <taxon>Alcaligenaceae</taxon>
        <taxon>Bordetella</taxon>
    </lineage>
</organism>
<dbReference type="Pfam" id="PF04773">
    <property type="entry name" value="FecR"/>
    <property type="match status" value="1"/>
</dbReference>
<comment type="caution">
    <text evidence="3">The sequence shown here is derived from an EMBL/GenBank/DDBJ whole genome shotgun (WGS) entry which is preliminary data.</text>
</comment>
<gene>
    <name evidence="3" type="ORF">CAL20_24045</name>
</gene>
<evidence type="ECO:0000259" key="1">
    <source>
        <dbReference type="Pfam" id="PF04773"/>
    </source>
</evidence>
<dbReference type="GO" id="GO:0016989">
    <property type="term" value="F:sigma factor antagonist activity"/>
    <property type="evidence" value="ECO:0007669"/>
    <property type="project" value="TreeGrafter"/>
</dbReference>
<dbReference type="Gene3D" id="2.60.120.1440">
    <property type="match status" value="1"/>
</dbReference>